<sequence length="384" mass="45640">MDDDQSETENDRESEQCEGSVLDDNQNEKEAASSDESNKSVGFQNFEMCENEDFLNDGDNGSANDSEDEPSKAEKVSITSEQAVRSLKLLIRGKITYIWEKFQIFDLFDLLNTIENSEVALLFKGALHIQFSEYVHSKNFMDHGIEQLDKFRVDFKTKCQYISLFYHHYFHYNYEDVIEKNIDIQDDSQSSIDKKFKCDSKEFNKLSSARKENKIFIQRFIYLFDLFWRCLFSVPVEKLNLKRLNDDRHLKIFYDHNKTKNNSQFMSKCVFGQIHCQVYKHLKYNICAYVFIGTVLQARYVKVKEYRKVWTKNFNFRLDKEKNAKESFKNSSIETSQKKTEQPTMTLIDDFSKYIRTFVSRNEKMERIYAKIIKLIKNATKYKK</sequence>
<dbReference type="Proteomes" id="UP000003163">
    <property type="component" value="Unassembled WGS sequence"/>
</dbReference>
<accession>J9DUP6</accession>
<dbReference type="HOGENOM" id="CLU_719665_0_0_1"/>
<dbReference type="InParanoid" id="J9DUP6"/>
<evidence type="ECO:0000313" key="2">
    <source>
        <dbReference type="EMBL" id="EJW05017.1"/>
    </source>
</evidence>
<dbReference type="EMBL" id="AFBI03000011">
    <property type="protein sequence ID" value="EJW05017.1"/>
    <property type="molecule type" value="Genomic_DNA"/>
</dbReference>
<reference evidence="2 3" key="1">
    <citation type="submission" date="2011-08" db="EMBL/GenBank/DDBJ databases">
        <authorList>
            <person name="Liu Z.J."/>
            <person name="Shi F.L."/>
            <person name="Lu J.Q."/>
            <person name="Li M."/>
            <person name="Wang Z.L."/>
        </authorList>
    </citation>
    <scope>NUCLEOTIDE SEQUENCE [LARGE SCALE GENOMIC DNA]</scope>
    <source>
        <strain evidence="2 3">USNM 41457</strain>
    </source>
</reference>
<feature type="compositionally biased region" description="Basic and acidic residues" evidence="1">
    <location>
        <begin position="26"/>
        <end position="38"/>
    </location>
</feature>
<evidence type="ECO:0000256" key="1">
    <source>
        <dbReference type="SAM" id="MobiDB-lite"/>
    </source>
</evidence>
<feature type="region of interest" description="Disordered" evidence="1">
    <location>
        <begin position="54"/>
        <end position="77"/>
    </location>
</feature>
<gene>
    <name evidence="2" type="ORF">EDEG_00884</name>
</gene>
<proteinExistence type="predicted"/>
<dbReference type="VEuPathDB" id="MicrosporidiaDB:EDEG_00884"/>
<protein>
    <submittedName>
        <fullName evidence="2">Uncharacterized protein</fullName>
    </submittedName>
</protein>
<evidence type="ECO:0000313" key="3">
    <source>
        <dbReference type="Proteomes" id="UP000003163"/>
    </source>
</evidence>
<comment type="caution">
    <text evidence="2">The sequence shown here is derived from an EMBL/GenBank/DDBJ whole genome shotgun (WGS) entry which is preliminary data.</text>
</comment>
<reference evidence="3" key="2">
    <citation type="submission" date="2015-07" db="EMBL/GenBank/DDBJ databases">
        <title>Contrasting host-pathogen interactions and genome evolution in two generalist and specialist microsporidian pathogens of mosquitoes.</title>
        <authorList>
            <consortium name="The Broad Institute Genomics Platform"/>
            <consortium name="The Broad Institute Genome Sequencing Center for Infectious Disease"/>
            <person name="Cuomo C.A."/>
            <person name="Sanscrainte N.D."/>
            <person name="Goldberg J.M."/>
            <person name="Heiman D."/>
            <person name="Young S."/>
            <person name="Zeng Q."/>
            <person name="Becnel J.J."/>
            <person name="Birren B.W."/>
        </authorList>
    </citation>
    <scope>NUCLEOTIDE SEQUENCE [LARGE SCALE GENOMIC DNA]</scope>
    <source>
        <strain evidence="3">USNM 41457</strain>
    </source>
</reference>
<feature type="region of interest" description="Disordered" evidence="1">
    <location>
        <begin position="1"/>
        <end position="42"/>
    </location>
</feature>
<keyword evidence="3" id="KW-1185">Reference proteome</keyword>
<name>J9DUP6_EDHAE</name>
<dbReference type="AlphaFoldDB" id="J9DUP6"/>
<organism evidence="2 3">
    <name type="scientific">Edhazardia aedis (strain USNM 41457)</name>
    <name type="common">Microsporidian parasite</name>
    <dbReference type="NCBI Taxonomy" id="1003232"/>
    <lineage>
        <taxon>Eukaryota</taxon>
        <taxon>Fungi</taxon>
        <taxon>Fungi incertae sedis</taxon>
        <taxon>Microsporidia</taxon>
        <taxon>Edhazardia</taxon>
    </lineage>
</organism>